<evidence type="ECO:0000313" key="3">
    <source>
        <dbReference type="Proteomes" id="UP001595885"/>
    </source>
</evidence>
<keyword evidence="1" id="KW-0472">Membrane</keyword>
<name>A0ABV9P7V0_9FLAO</name>
<protein>
    <submittedName>
        <fullName evidence="2">DUF2752 domain-containing protein</fullName>
    </submittedName>
</protein>
<proteinExistence type="predicted"/>
<feature type="transmembrane region" description="Helical" evidence="1">
    <location>
        <begin position="38"/>
        <end position="57"/>
    </location>
</feature>
<dbReference type="InterPro" id="IPR021215">
    <property type="entry name" value="DUF2752"/>
</dbReference>
<keyword evidence="3" id="KW-1185">Reference proteome</keyword>
<feature type="transmembrane region" description="Helical" evidence="1">
    <location>
        <begin position="69"/>
        <end position="87"/>
    </location>
</feature>
<gene>
    <name evidence="2" type="ORF">ACFO3U_10250</name>
</gene>
<dbReference type="Pfam" id="PF10825">
    <property type="entry name" value="DUF2752"/>
    <property type="match status" value="1"/>
</dbReference>
<reference evidence="3" key="1">
    <citation type="journal article" date="2019" name="Int. J. Syst. Evol. Microbiol.">
        <title>The Global Catalogue of Microorganisms (GCM) 10K type strain sequencing project: providing services to taxonomists for standard genome sequencing and annotation.</title>
        <authorList>
            <consortium name="The Broad Institute Genomics Platform"/>
            <consortium name="The Broad Institute Genome Sequencing Center for Infectious Disease"/>
            <person name="Wu L."/>
            <person name="Ma J."/>
        </authorList>
    </citation>
    <scope>NUCLEOTIDE SEQUENCE [LARGE SCALE GENOMIC DNA]</scope>
    <source>
        <strain evidence="3">CCUG 50349</strain>
    </source>
</reference>
<keyword evidence="1" id="KW-1133">Transmembrane helix</keyword>
<organism evidence="2 3">
    <name type="scientific">Flavobacterium ponti</name>
    <dbReference type="NCBI Taxonomy" id="665133"/>
    <lineage>
        <taxon>Bacteria</taxon>
        <taxon>Pseudomonadati</taxon>
        <taxon>Bacteroidota</taxon>
        <taxon>Flavobacteriia</taxon>
        <taxon>Flavobacteriales</taxon>
        <taxon>Flavobacteriaceae</taxon>
        <taxon>Flavobacterium</taxon>
    </lineage>
</organism>
<keyword evidence="1" id="KW-0812">Transmembrane</keyword>
<dbReference type="RefSeq" id="WP_379741615.1">
    <property type="nucleotide sequence ID" value="NZ_JBHSGW010000025.1"/>
</dbReference>
<sequence length="91" mass="10539">MEEYMVPCMNKSLFGVDCLGCGTQRALNLLFHGEFVEAFKMFPAIYTTILFFLILILHFFDKSRSYHKLIIGLAICNALIMITSYSIKHFF</sequence>
<comment type="caution">
    <text evidence="2">The sequence shown here is derived from an EMBL/GenBank/DDBJ whole genome shotgun (WGS) entry which is preliminary data.</text>
</comment>
<dbReference type="Proteomes" id="UP001595885">
    <property type="component" value="Unassembled WGS sequence"/>
</dbReference>
<evidence type="ECO:0000256" key="1">
    <source>
        <dbReference type="SAM" id="Phobius"/>
    </source>
</evidence>
<dbReference type="EMBL" id="JBHSGW010000025">
    <property type="protein sequence ID" value="MFC4740374.1"/>
    <property type="molecule type" value="Genomic_DNA"/>
</dbReference>
<evidence type="ECO:0000313" key="2">
    <source>
        <dbReference type="EMBL" id="MFC4740374.1"/>
    </source>
</evidence>
<accession>A0ABV9P7V0</accession>